<name>K7YXF8_9VIRU</name>
<evidence type="ECO:0000313" key="1">
    <source>
        <dbReference type="EMBL" id="AFX93128.1"/>
    </source>
</evidence>
<dbReference type="EMBL" id="JX975216">
    <property type="protein sequence ID" value="AFX93128.1"/>
    <property type="molecule type" value="Genomic_DNA"/>
</dbReference>
<gene>
    <name evidence="1" type="ORF">CE11_01102</name>
</gene>
<sequence>MSINSHDPKLKNLVDKFELETKLNSISDSFNNKDFTNLMNYLLENPEKDEIKENNNLESEHPIDSKPITENPNDDLESKYMAEYSKKQLEKKYIEEDSCLRDAYKYLTNVEKEIFMSMKSDKKNRVKCSHSIDEIMEKKNLFTHDFFFSSVDDSDFTWTDRLVPITGLTFGGKITLDNESTSDNESVLDDDFYSSMNEVD</sequence>
<dbReference type="Proteomes" id="UP000241137">
    <property type="component" value="Segment"/>
</dbReference>
<proteinExistence type="predicted"/>
<organism evidence="1 2">
    <name type="scientific">Megavirus courdo11</name>
    <dbReference type="NCBI Taxonomy" id="1128140"/>
    <lineage>
        <taxon>Viruses</taxon>
        <taxon>Varidnaviria</taxon>
        <taxon>Bamfordvirae</taxon>
        <taxon>Nucleocytoviricota</taxon>
        <taxon>Megaviricetes</taxon>
        <taxon>Imitervirales</taxon>
        <taxon>Mimiviridae</taxon>
        <taxon>Megamimivirinae</taxon>
        <taxon>Megavirus</taxon>
        <taxon>Megavirus chilense</taxon>
    </lineage>
</organism>
<evidence type="ECO:0000313" key="2">
    <source>
        <dbReference type="Proteomes" id="UP000241137"/>
    </source>
</evidence>
<protein>
    <submittedName>
        <fullName evidence="1">Uncharacterized protein</fullName>
    </submittedName>
</protein>
<reference evidence="1 2" key="1">
    <citation type="journal article" date="2014" name="Virus Genes">
        <title>Complete genome sequence of Courdo11 virus, a member of the family Mimiviridae.</title>
        <authorList>
            <person name="Yoosuf N."/>
            <person name="Pagnier I."/>
            <person name="Fournous G."/>
            <person name="Robert C."/>
            <person name="La Scola B."/>
            <person name="Raoult D."/>
            <person name="Colson P."/>
        </authorList>
    </citation>
    <scope>NUCLEOTIDE SEQUENCE [LARGE SCALE GENOMIC DNA]</scope>
</reference>
<accession>K7YXF8</accession>